<evidence type="ECO:0000313" key="1">
    <source>
        <dbReference type="EMBL" id="ESP90940.1"/>
    </source>
</evidence>
<proteinExistence type="predicted"/>
<name>V4HJF8_PSEL2</name>
<accession>V4HJF8</accession>
<dbReference type="PATRIC" id="fig|1353533.3.peg.4748"/>
<reference evidence="1 2" key="1">
    <citation type="submission" date="2013-07" db="EMBL/GenBank/DDBJ databases">
        <title>Draft genome sequence of Pseudoalteromonas luteoviolacea 2ta16.</title>
        <authorList>
            <person name="Allen E.E."/>
            <person name="Azam F."/>
            <person name="Podell S."/>
        </authorList>
    </citation>
    <scope>NUCLEOTIDE SEQUENCE [LARGE SCALE GENOMIC DNA]</scope>
    <source>
        <strain evidence="1 2">2ta16</strain>
    </source>
</reference>
<organism evidence="1 2">
    <name type="scientific">Pseudoalteromonas luteoviolacea (strain 2ta16)</name>
    <dbReference type="NCBI Taxonomy" id="1353533"/>
    <lineage>
        <taxon>Bacteria</taxon>
        <taxon>Pseudomonadati</taxon>
        <taxon>Pseudomonadota</taxon>
        <taxon>Gammaproteobacteria</taxon>
        <taxon>Alteromonadales</taxon>
        <taxon>Pseudoalteromonadaceae</taxon>
        <taxon>Pseudoalteromonas</taxon>
    </lineage>
</organism>
<protein>
    <submittedName>
        <fullName evidence="1">Uncharacterized protein</fullName>
    </submittedName>
</protein>
<sequence>MSATLKVAEKYRGEVFDLEEVVQRNSSCSLYFTLNEEYLVFEGKNGEVNQCSMRNTRHFRDLENQLKALRAIAKLGI</sequence>
<evidence type="ECO:0000313" key="2">
    <source>
        <dbReference type="Proteomes" id="UP000017820"/>
    </source>
</evidence>
<comment type="caution">
    <text evidence="1">The sequence shown here is derived from an EMBL/GenBank/DDBJ whole genome shotgun (WGS) entry which is preliminary data.</text>
</comment>
<dbReference type="EMBL" id="AUSV01000133">
    <property type="protein sequence ID" value="ESP90940.1"/>
    <property type="molecule type" value="Genomic_DNA"/>
</dbReference>
<dbReference type="Proteomes" id="UP000017820">
    <property type="component" value="Unassembled WGS sequence"/>
</dbReference>
<dbReference type="AlphaFoldDB" id="V4HJF8"/>
<dbReference type="RefSeq" id="WP_023401586.1">
    <property type="nucleotide sequence ID" value="NZ_AUSV01000133.1"/>
</dbReference>
<gene>
    <name evidence="1" type="ORF">PL2TA16_01331</name>
</gene>